<accession>A0ABT1JEG6</accession>
<gene>
    <name evidence="3" type="ORF">G443_001157</name>
</gene>
<comment type="caution">
    <text evidence="3">The sequence shown here is derived from an EMBL/GenBank/DDBJ whole genome shotgun (WGS) entry which is preliminary data.</text>
</comment>
<reference evidence="3 4" key="1">
    <citation type="submission" date="2022-06" db="EMBL/GenBank/DDBJ databases">
        <title>Genomic Encyclopedia of Type Strains, Phase I: the one thousand microbial genomes (KMG-I) project.</title>
        <authorList>
            <person name="Kyrpides N."/>
        </authorList>
    </citation>
    <scope>NUCLEOTIDE SEQUENCE [LARGE SCALE GENOMIC DNA]</scope>
    <source>
        <strain evidence="3 4">DSM 43889</strain>
    </source>
</reference>
<keyword evidence="4" id="KW-1185">Reference proteome</keyword>
<organism evidence="3 4">
    <name type="scientific">Actinoalloteichus caeruleus DSM 43889</name>
    <dbReference type="NCBI Taxonomy" id="1120930"/>
    <lineage>
        <taxon>Bacteria</taxon>
        <taxon>Bacillati</taxon>
        <taxon>Actinomycetota</taxon>
        <taxon>Actinomycetes</taxon>
        <taxon>Pseudonocardiales</taxon>
        <taxon>Pseudonocardiaceae</taxon>
        <taxon>Actinoalloteichus</taxon>
        <taxon>Actinoalloteichus cyanogriseus</taxon>
    </lineage>
</organism>
<dbReference type="Gene3D" id="2.30.110.10">
    <property type="entry name" value="Electron Transport, Fmn-binding Protein, Chain A"/>
    <property type="match status" value="1"/>
</dbReference>
<feature type="domain" description="Pyridoxamine 5'-phosphate oxidase N-terminal" evidence="2">
    <location>
        <begin position="14"/>
        <end position="90"/>
    </location>
</feature>
<dbReference type="EMBL" id="AUBJ02000001">
    <property type="protein sequence ID" value="MCP2330887.1"/>
    <property type="molecule type" value="Genomic_DNA"/>
</dbReference>
<evidence type="ECO:0000256" key="1">
    <source>
        <dbReference type="ARBA" id="ARBA00023002"/>
    </source>
</evidence>
<dbReference type="InterPro" id="IPR011576">
    <property type="entry name" value="Pyridox_Oxase_N"/>
</dbReference>
<evidence type="ECO:0000259" key="2">
    <source>
        <dbReference type="Pfam" id="PF01243"/>
    </source>
</evidence>
<dbReference type="PANTHER" id="PTHR35176">
    <property type="entry name" value="HEME OXYGENASE HI_0854-RELATED"/>
    <property type="match status" value="1"/>
</dbReference>
<dbReference type="PANTHER" id="PTHR35176:SF6">
    <property type="entry name" value="HEME OXYGENASE HI_0854-RELATED"/>
    <property type="match status" value="1"/>
</dbReference>
<protein>
    <submittedName>
        <fullName evidence="3">PPOX class probable F420-dependent enzyme, Rv3369 family</fullName>
    </submittedName>
</protein>
<dbReference type="SUPFAM" id="SSF50475">
    <property type="entry name" value="FMN-binding split barrel"/>
    <property type="match status" value="1"/>
</dbReference>
<name>A0ABT1JEG6_ACTCY</name>
<dbReference type="Proteomes" id="UP000791080">
    <property type="component" value="Unassembled WGS sequence"/>
</dbReference>
<proteinExistence type="predicted"/>
<dbReference type="Pfam" id="PF01243">
    <property type="entry name" value="PNPOx_N"/>
    <property type="match status" value="1"/>
</dbReference>
<dbReference type="InterPro" id="IPR012349">
    <property type="entry name" value="Split_barrel_FMN-bd"/>
</dbReference>
<dbReference type="InterPro" id="IPR052019">
    <property type="entry name" value="F420H2_bilvrd_red/Heme_oxyg"/>
</dbReference>
<sequence length="135" mass="15002">MTTGSPLEGLSEKAEDRVLWLGTVTPSNRPALRPVWFVYLEEKLVVFSEPHAAKVRHLLANPEVVMTFHSDPSAGHIRVVSGRAEVSLDGPPPSSIPEFLDKYEHLYPATGYTRHTFDAALSARITITPTHSWGW</sequence>
<evidence type="ECO:0000313" key="4">
    <source>
        <dbReference type="Proteomes" id="UP000791080"/>
    </source>
</evidence>
<evidence type="ECO:0000313" key="3">
    <source>
        <dbReference type="EMBL" id="MCP2330887.1"/>
    </source>
</evidence>
<dbReference type="RefSeq" id="WP_030107123.1">
    <property type="nucleotide sequence ID" value="NZ_AUBJ02000001.1"/>
</dbReference>
<keyword evidence="1" id="KW-0560">Oxidoreductase</keyword>